<organism evidence="1 2">
    <name type="scientific">Euplotes crassus</name>
    <dbReference type="NCBI Taxonomy" id="5936"/>
    <lineage>
        <taxon>Eukaryota</taxon>
        <taxon>Sar</taxon>
        <taxon>Alveolata</taxon>
        <taxon>Ciliophora</taxon>
        <taxon>Intramacronucleata</taxon>
        <taxon>Spirotrichea</taxon>
        <taxon>Hypotrichia</taxon>
        <taxon>Euplotida</taxon>
        <taxon>Euplotidae</taxon>
        <taxon>Moneuplotes</taxon>
    </lineage>
</organism>
<keyword evidence="2" id="KW-1185">Reference proteome</keyword>
<comment type="caution">
    <text evidence="1">The sequence shown here is derived from an EMBL/GenBank/DDBJ whole genome shotgun (WGS) entry which is preliminary data.</text>
</comment>
<reference evidence="1" key="1">
    <citation type="submission" date="2023-07" db="EMBL/GenBank/DDBJ databases">
        <authorList>
            <consortium name="AG Swart"/>
            <person name="Singh M."/>
            <person name="Singh A."/>
            <person name="Seah K."/>
            <person name="Emmerich C."/>
        </authorList>
    </citation>
    <scope>NUCLEOTIDE SEQUENCE</scope>
    <source>
        <strain evidence="1">DP1</strain>
    </source>
</reference>
<dbReference type="Proteomes" id="UP001295684">
    <property type="component" value="Unassembled WGS sequence"/>
</dbReference>
<sequence>MLTRLYMTPFVFGILYYDLKYLHPSLPKMKYPDQKGKREDLDMLKDILKLMELNNTMVSNDQLLSSAHPNGYLYRKVQ</sequence>
<proteinExistence type="predicted"/>
<name>A0AAD2DAS1_EUPCR</name>
<accession>A0AAD2DAS1</accession>
<dbReference type="EMBL" id="CAMPGE010028333">
    <property type="protein sequence ID" value="CAI2385865.1"/>
    <property type="molecule type" value="Genomic_DNA"/>
</dbReference>
<evidence type="ECO:0000313" key="2">
    <source>
        <dbReference type="Proteomes" id="UP001295684"/>
    </source>
</evidence>
<gene>
    <name evidence="1" type="ORF">ECRASSUSDP1_LOCUS27458</name>
</gene>
<evidence type="ECO:0000313" key="1">
    <source>
        <dbReference type="EMBL" id="CAI2385865.1"/>
    </source>
</evidence>
<dbReference type="AlphaFoldDB" id="A0AAD2DAS1"/>
<protein>
    <submittedName>
        <fullName evidence="1">Uncharacterized protein</fullName>
    </submittedName>
</protein>